<evidence type="ECO:0000256" key="1">
    <source>
        <dbReference type="SAM" id="MobiDB-lite"/>
    </source>
</evidence>
<evidence type="ECO:0000313" key="3">
    <source>
        <dbReference type="Proteomes" id="UP000265354"/>
    </source>
</evidence>
<dbReference type="AlphaFoldDB" id="A0A388T7D7"/>
<feature type="region of interest" description="Disordered" evidence="1">
    <location>
        <begin position="46"/>
        <end position="67"/>
    </location>
</feature>
<proteinExistence type="predicted"/>
<protein>
    <submittedName>
        <fullName evidence="2">Uncharacterized protein</fullName>
    </submittedName>
</protein>
<evidence type="ECO:0000313" key="2">
    <source>
        <dbReference type="EMBL" id="GBQ04212.1"/>
    </source>
</evidence>
<accession>A0A388T7D7</accession>
<comment type="caution">
    <text evidence="2">The sequence shown here is derived from an EMBL/GenBank/DDBJ whole genome shotgun (WGS) entry which is preliminary data.</text>
</comment>
<reference evidence="2 3" key="1">
    <citation type="submission" date="2018-07" db="EMBL/GenBank/DDBJ databases">
        <title>Whole Genome Shotgun Sequence of Streptomyces spongiicola strain 531S.</title>
        <authorList>
            <person name="Dohra H."/>
            <person name="Kodani S."/>
        </authorList>
    </citation>
    <scope>NUCLEOTIDE SEQUENCE [LARGE SCALE GENOMIC DNA]</scope>
    <source>
        <strain evidence="2 3">531S</strain>
    </source>
</reference>
<sequence length="116" mass="11649">MPGPGETQRLGALPHADVEDAQPLPDGEAGGQLLVELPCHEFLPNRVAQSAETPEPGGGAACETGDVAPAGSLVLPGSVRSLGLLGFRALPGPLGMPGPPGIPGWPVVPERRVVLG</sequence>
<dbReference type="EMBL" id="BGZL01000031">
    <property type="protein sequence ID" value="GBQ04212.1"/>
    <property type="molecule type" value="Genomic_DNA"/>
</dbReference>
<dbReference type="Proteomes" id="UP000265354">
    <property type="component" value="Unassembled WGS sequence"/>
</dbReference>
<name>A0A388T7D7_9ACTN</name>
<gene>
    <name evidence="2" type="ORF">SSP531S_57040</name>
</gene>
<organism evidence="2 3">
    <name type="scientific">Streptomyces spongiicola</name>
    <dbReference type="NCBI Taxonomy" id="1690221"/>
    <lineage>
        <taxon>Bacteria</taxon>
        <taxon>Bacillati</taxon>
        <taxon>Actinomycetota</taxon>
        <taxon>Actinomycetes</taxon>
        <taxon>Kitasatosporales</taxon>
        <taxon>Streptomycetaceae</taxon>
        <taxon>Streptomyces</taxon>
    </lineage>
</organism>
<feature type="region of interest" description="Disordered" evidence="1">
    <location>
        <begin position="1"/>
        <end position="32"/>
    </location>
</feature>